<gene>
    <name evidence="1" type="ORF">FIBSPDRAFT_680196</name>
</gene>
<dbReference type="OrthoDB" id="412006at2759"/>
<dbReference type="Proteomes" id="UP000076532">
    <property type="component" value="Unassembled WGS sequence"/>
</dbReference>
<protein>
    <submittedName>
        <fullName evidence="1">Uncharacterized protein</fullName>
    </submittedName>
</protein>
<feature type="non-terminal residue" evidence="1">
    <location>
        <position position="51"/>
    </location>
</feature>
<keyword evidence="2" id="KW-1185">Reference proteome</keyword>
<organism evidence="1 2">
    <name type="scientific">Athelia psychrophila</name>
    <dbReference type="NCBI Taxonomy" id="1759441"/>
    <lineage>
        <taxon>Eukaryota</taxon>
        <taxon>Fungi</taxon>
        <taxon>Dikarya</taxon>
        <taxon>Basidiomycota</taxon>
        <taxon>Agaricomycotina</taxon>
        <taxon>Agaricomycetes</taxon>
        <taxon>Agaricomycetidae</taxon>
        <taxon>Atheliales</taxon>
        <taxon>Atheliaceae</taxon>
        <taxon>Athelia</taxon>
    </lineage>
</organism>
<evidence type="ECO:0000313" key="1">
    <source>
        <dbReference type="EMBL" id="KZP19798.1"/>
    </source>
</evidence>
<accession>A0A166IGR5</accession>
<dbReference type="AlphaFoldDB" id="A0A166IGR5"/>
<evidence type="ECO:0000313" key="2">
    <source>
        <dbReference type="Proteomes" id="UP000076532"/>
    </source>
</evidence>
<feature type="non-terminal residue" evidence="1">
    <location>
        <position position="1"/>
    </location>
</feature>
<dbReference type="EMBL" id="KV417560">
    <property type="protein sequence ID" value="KZP19798.1"/>
    <property type="molecule type" value="Genomic_DNA"/>
</dbReference>
<dbReference type="STRING" id="436010.A0A166IGR5"/>
<name>A0A166IGR5_9AGAM</name>
<sequence>PYKAAGPDSISNSVITHCADKLVPFLGKLYRATFRLKYYPDSWKEYTTVVL</sequence>
<reference evidence="1 2" key="1">
    <citation type="journal article" date="2016" name="Mol. Biol. Evol.">
        <title>Comparative Genomics of Early-Diverging Mushroom-Forming Fungi Provides Insights into the Origins of Lignocellulose Decay Capabilities.</title>
        <authorList>
            <person name="Nagy L.G."/>
            <person name="Riley R."/>
            <person name="Tritt A."/>
            <person name="Adam C."/>
            <person name="Daum C."/>
            <person name="Floudas D."/>
            <person name="Sun H."/>
            <person name="Yadav J.S."/>
            <person name="Pangilinan J."/>
            <person name="Larsson K.H."/>
            <person name="Matsuura K."/>
            <person name="Barry K."/>
            <person name="Labutti K."/>
            <person name="Kuo R."/>
            <person name="Ohm R.A."/>
            <person name="Bhattacharya S.S."/>
            <person name="Shirouzu T."/>
            <person name="Yoshinaga Y."/>
            <person name="Martin F.M."/>
            <person name="Grigoriev I.V."/>
            <person name="Hibbett D.S."/>
        </authorList>
    </citation>
    <scope>NUCLEOTIDE SEQUENCE [LARGE SCALE GENOMIC DNA]</scope>
    <source>
        <strain evidence="1 2">CBS 109695</strain>
    </source>
</reference>
<proteinExistence type="predicted"/>